<proteinExistence type="inferred from homology"/>
<dbReference type="GO" id="GO:0016020">
    <property type="term" value="C:membrane"/>
    <property type="evidence" value="ECO:0007669"/>
    <property type="project" value="UniProtKB-SubCell"/>
</dbReference>
<reference evidence="8" key="1">
    <citation type="submission" date="2024-03" db="EMBL/GenBank/DDBJ databases">
        <title>WGS assembly of Saponaria officinalis var. Norfolk2.</title>
        <authorList>
            <person name="Jenkins J."/>
            <person name="Shu S."/>
            <person name="Grimwood J."/>
            <person name="Barry K."/>
            <person name="Goodstein D."/>
            <person name="Schmutz J."/>
            <person name="Leebens-Mack J."/>
            <person name="Osbourn A."/>
        </authorList>
    </citation>
    <scope>NUCLEOTIDE SEQUENCE [LARGE SCALE GENOMIC DNA]</scope>
    <source>
        <strain evidence="8">JIC</strain>
    </source>
</reference>
<feature type="transmembrane region" description="Helical" evidence="7">
    <location>
        <begin position="32"/>
        <end position="53"/>
    </location>
</feature>
<dbReference type="AlphaFoldDB" id="A0AAW1JT14"/>
<evidence type="ECO:0000256" key="1">
    <source>
        <dbReference type="ARBA" id="ARBA00004370"/>
    </source>
</evidence>
<comment type="subcellular location">
    <subcellularLocation>
        <location evidence="1">Membrane</location>
    </subcellularLocation>
</comment>
<feature type="transmembrane region" description="Helical" evidence="7">
    <location>
        <begin position="144"/>
        <end position="165"/>
    </location>
</feature>
<evidence type="ECO:0000256" key="3">
    <source>
        <dbReference type="ARBA" id="ARBA00022448"/>
    </source>
</evidence>
<keyword evidence="9" id="KW-1185">Reference proteome</keyword>
<dbReference type="Pfam" id="PF16913">
    <property type="entry name" value="PUNUT"/>
    <property type="match status" value="1"/>
</dbReference>
<evidence type="ECO:0000256" key="6">
    <source>
        <dbReference type="ARBA" id="ARBA00023136"/>
    </source>
</evidence>
<comment type="similarity">
    <text evidence="2">Belongs to the purine permeases (TC 2.A.7.14) family.</text>
</comment>
<organism evidence="8 9">
    <name type="scientific">Saponaria officinalis</name>
    <name type="common">Common soapwort</name>
    <name type="synonym">Lychnis saponaria</name>
    <dbReference type="NCBI Taxonomy" id="3572"/>
    <lineage>
        <taxon>Eukaryota</taxon>
        <taxon>Viridiplantae</taxon>
        <taxon>Streptophyta</taxon>
        <taxon>Embryophyta</taxon>
        <taxon>Tracheophyta</taxon>
        <taxon>Spermatophyta</taxon>
        <taxon>Magnoliopsida</taxon>
        <taxon>eudicotyledons</taxon>
        <taxon>Gunneridae</taxon>
        <taxon>Pentapetalae</taxon>
        <taxon>Caryophyllales</taxon>
        <taxon>Caryophyllaceae</taxon>
        <taxon>Caryophylleae</taxon>
        <taxon>Saponaria</taxon>
    </lineage>
</organism>
<keyword evidence="5 7" id="KW-1133">Transmembrane helix</keyword>
<dbReference type="GO" id="GO:0015211">
    <property type="term" value="F:purine nucleoside transmembrane transporter activity"/>
    <property type="evidence" value="ECO:0007669"/>
    <property type="project" value="InterPro"/>
</dbReference>
<sequence>MRVSTFSLICSSSLAFNALFAFFINSQKFTSYIINSVVLLTISSTLLCFHLDSSLPKGVSRRQNVIGFICTIGCSAGSGLQLSLTQFAFQRLLPKKNSFESTVNMIVYPAIVASCAAVVGLFASGEWKTLNSEMHQFELGKLSYVMTLLWTALMWQLFLIGITGLINKTSSLFSNVVSTLGLPVVPVLAVIFFHDTVDGIKVVAMLLAIWGFVSYGYQQYLDHYKLGHVSYEDNGSSL</sequence>
<dbReference type="GO" id="GO:0005345">
    <property type="term" value="F:purine nucleobase transmembrane transporter activity"/>
    <property type="evidence" value="ECO:0007669"/>
    <property type="project" value="UniProtKB-ARBA"/>
</dbReference>
<evidence type="ECO:0000313" key="8">
    <source>
        <dbReference type="EMBL" id="KAK9706925.1"/>
    </source>
</evidence>
<feature type="transmembrane region" description="Helical" evidence="7">
    <location>
        <begin position="105"/>
        <end position="124"/>
    </location>
</feature>
<keyword evidence="6 7" id="KW-0472">Membrane</keyword>
<feature type="transmembrane region" description="Helical" evidence="7">
    <location>
        <begin position="6"/>
        <end position="25"/>
    </location>
</feature>
<name>A0AAW1JT14_SAPOF</name>
<keyword evidence="4 7" id="KW-0812">Transmembrane</keyword>
<evidence type="ECO:0000256" key="4">
    <source>
        <dbReference type="ARBA" id="ARBA00022692"/>
    </source>
</evidence>
<evidence type="ECO:0000256" key="7">
    <source>
        <dbReference type="SAM" id="Phobius"/>
    </source>
</evidence>
<keyword evidence="3" id="KW-0813">Transport</keyword>
<comment type="caution">
    <text evidence="8">The sequence shown here is derived from an EMBL/GenBank/DDBJ whole genome shotgun (WGS) entry which is preliminary data.</text>
</comment>
<protein>
    <submittedName>
        <fullName evidence="8">Uncharacterized protein</fullName>
    </submittedName>
</protein>
<dbReference type="EMBL" id="JBDFQZ010000007">
    <property type="protein sequence ID" value="KAK9706925.1"/>
    <property type="molecule type" value="Genomic_DNA"/>
</dbReference>
<accession>A0AAW1JT14</accession>
<evidence type="ECO:0000313" key="9">
    <source>
        <dbReference type="Proteomes" id="UP001443914"/>
    </source>
</evidence>
<feature type="transmembrane region" description="Helical" evidence="7">
    <location>
        <begin position="65"/>
        <end position="84"/>
    </location>
</feature>
<dbReference type="Proteomes" id="UP001443914">
    <property type="component" value="Unassembled WGS sequence"/>
</dbReference>
<dbReference type="InterPro" id="IPR030182">
    <property type="entry name" value="PUP_plant"/>
</dbReference>
<dbReference type="PANTHER" id="PTHR31376:SF17">
    <property type="entry name" value="PURINE PERMEASE 21-RELATED"/>
    <property type="match status" value="1"/>
</dbReference>
<feature type="transmembrane region" description="Helical" evidence="7">
    <location>
        <begin position="199"/>
        <end position="217"/>
    </location>
</feature>
<feature type="transmembrane region" description="Helical" evidence="7">
    <location>
        <begin position="172"/>
        <end position="193"/>
    </location>
</feature>
<dbReference type="PANTHER" id="PTHR31376">
    <property type="entry name" value="OS09G0467300 PROTEIN-RELATED"/>
    <property type="match status" value="1"/>
</dbReference>
<gene>
    <name evidence="8" type="ORF">RND81_07G161100</name>
</gene>
<evidence type="ECO:0000256" key="2">
    <source>
        <dbReference type="ARBA" id="ARBA00006213"/>
    </source>
</evidence>
<evidence type="ECO:0000256" key="5">
    <source>
        <dbReference type="ARBA" id="ARBA00022989"/>
    </source>
</evidence>